<feature type="compositionally biased region" description="Basic and acidic residues" evidence="2">
    <location>
        <begin position="217"/>
        <end position="228"/>
    </location>
</feature>
<organism evidence="4 5">
    <name type="scientific">Recurvomyces mirabilis</name>
    <dbReference type="NCBI Taxonomy" id="574656"/>
    <lineage>
        <taxon>Eukaryota</taxon>
        <taxon>Fungi</taxon>
        <taxon>Dikarya</taxon>
        <taxon>Ascomycota</taxon>
        <taxon>Pezizomycotina</taxon>
        <taxon>Dothideomycetes</taxon>
        <taxon>Dothideomycetidae</taxon>
        <taxon>Mycosphaerellales</taxon>
        <taxon>Teratosphaeriaceae</taxon>
        <taxon>Recurvomyces</taxon>
    </lineage>
</organism>
<dbReference type="Pfam" id="PF00098">
    <property type="entry name" value="zf-CCHC"/>
    <property type="match status" value="1"/>
</dbReference>
<proteinExistence type="predicted"/>
<evidence type="ECO:0000256" key="2">
    <source>
        <dbReference type="SAM" id="MobiDB-lite"/>
    </source>
</evidence>
<name>A0AAE0WXJ6_9PEZI</name>
<dbReference type="EMBL" id="JAUTXT010000001">
    <property type="protein sequence ID" value="KAK3679741.1"/>
    <property type="molecule type" value="Genomic_DNA"/>
</dbReference>
<feature type="domain" description="CCHC-type" evidence="3">
    <location>
        <begin position="262"/>
        <end position="275"/>
    </location>
</feature>
<keyword evidence="5" id="KW-1185">Reference proteome</keyword>
<feature type="compositionally biased region" description="Polar residues" evidence="2">
    <location>
        <begin position="45"/>
        <end position="58"/>
    </location>
</feature>
<feature type="compositionally biased region" description="Low complexity" evidence="2">
    <location>
        <begin position="24"/>
        <end position="34"/>
    </location>
</feature>
<dbReference type="SMART" id="SM00343">
    <property type="entry name" value="ZnF_C2HC"/>
    <property type="match status" value="1"/>
</dbReference>
<dbReference type="Proteomes" id="UP001274830">
    <property type="component" value="Unassembled WGS sequence"/>
</dbReference>
<evidence type="ECO:0000313" key="4">
    <source>
        <dbReference type="EMBL" id="KAK3679741.1"/>
    </source>
</evidence>
<dbReference type="InterPro" id="IPR036875">
    <property type="entry name" value="Znf_CCHC_sf"/>
</dbReference>
<dbReference type="GO" id="GO:0003676">
    <property type="term" value="F:nucleic acid binding"/>
    <property type="evidence" value="ECO:0007669"/>
    <property type="project" value="InterPro"/>
</dbReference>
<gene>
    <name evidence="4" type="ORF">LTR78_000117</name>
</gene>
<accession>A0AAE0WXJ6</accession>
<feature type="region of interest" description="Disordered" evidence="2">
    <location>
        <begin position="1"/>
        <end position="94"/>
    </location>
</feature>
<feature type="region of interest" description="Disordered" evidence="2">
    <location>
        <begin position="120"/>
        <end position="271"/>
    </location>
</feature>
<dbReference type="Gene3D" id="4.10.60.10">
    <property type="entry name" value="Zinc finger, CCHC-type"/>
    <property type="match status" value="1"/>
</dbReference>
<dbReference type="AlphaFoldDB" id="A0AAE0WXJ6"/>
<dbReference type="PROSITE" id="PS50158">
    <property type="entry name" value="ZF_CCHC"/>
    <property type="match status" value="1"/>
</dbReference>
<keyword evidence="1" id="KW-0863">Zinc-finger</keyword>
<evidence type="ECO:0000256" key="1">
    <source>
        <dbReference type="PROSITE-ProRule" id="PRU00047"/>
    </source>
</evidence>
<sequence length="285" mass="30630">MAQSTRQPKVMSSRLATMKFMQRASASPSSTPSTPLDPPSKRQRLSNGSFNSTPSSAAQREARLVEEATAAEAKKREDALEREAADRGESKWYLSYKQPNTPVAESALKVVSAGYLSLDAAGTTRDGDSDEEEVEQARPTLVGRKSFGKFNKTVEKQQNPDLSSSDSDADDDEDSENNEDDEDESDDPTGAKAMITAARKEAGDKARAERKARKHAEKAEALRLADDRRKKHVKLNKLTGISSGGGSGGGGGGSSSGKNITCHTCGQKGHIQRECLEQTRGGGRR</sequence>
<protein>
    <recommendedName>
        <fullName evidence="3">CCHC-type domain-containing protein</fullName>
    </recommendedName>
</protein>
<evidence type="ECO:0000259" key="3">
    <source>
        <dbReference type="PROSITE" id="PS50158"/>
    </source>
</evidence>
<keyword evidence="1" id="KW-0862">Zinc</keyword>
<feature type="compositionally biased region" description="Basic and acidic residues" evidence="2">
    <location>
        <begin position="60"/>
        <end position="90"/>
    </location>
</feature>
<dbReference type="Pfam" id="PF10175">
    <property type="entry name" value="MPP6"/>
    <property type="match status" value="1"/>
</dbReference>
<evidence type="ECO:0000313" key="5">
    <source>
        <dbReference type="Proteomes" id="UP001274830"/>
    </source>
</evidence>
<feature type="compositionally biased region" description="Gly residues" evidence="2">
    <location>
        <begin position="242"/>
        <end position="255"/>
    </location>
</feature>
<feature type="compositionally biased region" description="Basic and acidic residues" evidence="2">
    <location>
        <begin position="198"/>
        <end position="209"/>
    </location>
</feature>
<reference evidence="4" key="1">
    <citation type="submission" date="2023-07" db="EMBL/GenBank/DDBJ databases">
        <title>Black Yeasts Isolated from many extreme environments.</title>
        <authorList>
            <person name="Coleine C."/>
            <person name="Stajich J.E."/>
            <person name="Selbmann L."/>
        </authorList>
    </citation>
    <scope>NUCLEOTIDE SEQUENCE</scope>
    <source>
        <strain evidence="4">CCFEE 5485</strain>
    </source>
</reference>
<dbReference type="SUPFAM" id="SSF57756">
    <property type="entry name" value="Retrovirus zinc finger-like domains"/>
    <property type="match status" value="1"/>
</dbReference>
<dbReference type="GO" id="GO:0008270">
    <property type="term" value="F:zinc ion binding"/>
    <property type="evidence" value="ECO:0007669"/>
    <property type="project" value="UniProtKB-KW"/>
</dbReference>
<feature type="compositionally biased region" description="Acidic residues" evidence="2">
    <location>
        <begin position="167"/>
        <end position="187"/>
    </location>
</feature>
<dbReference type="InterPro" id="IPR001878">
    <property type="entry name" value="Znf_CCHC"/>
</dbReference>
<keyword evidence="1" id="KW-0479">Metal-binding</keyword>
<comment type="caution">
    <text evidence="4">The sequence shown here is derived from an EMBL/GenBank/DDBJ whole genome shotgun (WGS) entry which is preliminary data.</text>
</comment>